<evidence type="ECO:0000313" key="6">
    <source>
        <dbReference type="EMBL" id="KAK7502641.1"/>
    </source>
</evidence>
<organism evidence="6 7">
    <name type="scientific">Batillaria attramentaria</name>
    <dbReference type="NCBI Taxonomy" id="370345"/>
    <lineage>
        <taxon>Eukaryota</taxon>
        <taxon>Metazoa</taxon>
        <taxon>Spiralia</taxon>
        <taxon>Lophotrochozoa</taxon>
        <taxon>Mollusca</taxon>
        <taxon>Gastropoda</taxon>
        <taxon>Caenogastropoda</taxon>
        <taxon>Sorbeoconcha</taxon>
        <taxon>Cerithioidea</taxon>
        <taxon>Batillariidae</taxon>
        <taxon>Batillaria</taxon>
    </lineage>
</organism>
<reference evidence="6 7" key="1">
    <citation type="journal article" date="2023" name="Sci. Data">
        <title>Genome assembly of the Korean intertidal mud-creeper Batillaria attramentaria.</title>
        <authorList>
            <person name="Patra A.K."/>
            <person name="Ho P.T."/>
            <person name="Jun S."/>
            <person name="Lee S.J."/>
            <person name="Kim Y."/>
            <person name="Won Y.J."/>
        </authorList>
    </citation>
    <scope>NUCLEOTIDE SEQUENCE [LARGE SCALE GENOMIC DNA]</scope>
    <source>
        <strain evidence="6">Wonlab-2016</strain>
    </source>
</reference>
<dbReference type="SUPFAM" id="SSF48403">
    <property type="entry name" value="Ankyrin repeat"/>
    <property type="match status" value="1"/>
</dbReference>
<dbReference type="Gene3D" id="1.25.40.20">
    <property type="entry name" value="Ankyrin repeat-containing domain"/>
    <property type="match status" value="2"/>
</dbReference>
<keyword evidence="7" id="KW-1185">Reference proteome</keyword>
<protein>
    <recommendedName>
        <fullName evidence="5">Novel STAND NTPase 3 domain-containing protein</fullName>
    </recommendedName>
</protein>
<keyword evidence="2 3" id="KW-0040">ANK repeat</keyword>
<feature type="repeat" description="ANK" evidence="3">
    <location>
        <begin position="647"/>
        <end position="669"/>
    </location>
</feature>
<dbReference type="AlphaFoldDB" id="A0ABD0LTS3"/>
<comment type="caution">
    <text evidence="6">The sequence shown here is derived from an EMBL/GenBank/DDBJ whole genome shotgun (WGS) entry which is preliminary data.</text>
</comment>
<keyword evidence="4" id="KW-1133">Transmembrane helix</keyword>
<evidence type="ECO:0000259" key="5">
    <source>
        <dbReference type="Pfam" id="PF20720"/>
    </source>
</evidence>
<evidence type="ECO:0000256" key="2">
    <source>
        <dbReference type="ARBA" id="ARBA00023043"/>
    </source>
</evidence>
<name>A0ABD0LTS3_9CAEN</name>
<keyword evidence="4" id="KW-0472">Membrane</keyword>
<feature type="non-terminal residue" evidence="6">
    <location>
        <position position="1"/>
    </location>
</feature>
<proteinExistence type="predicted"/>
<dbReference type="Pfam" id="PF13637">
    <property type="entry name" value="Ank_4"/>
    <property type="match status" value="1"/>
</dbReference>
<dbReference type="SUPFAM" id="SSF52540">
    <property type="entry name" value="P-loop containing nucleoside triphosphate hydrolases"/>
    <property type="match status" value="1"/>
</dbReference>
<dbReference type="PANTHER" id="PTHR24198:SF165">
    <property type="entry name" value="ANKYRIN REPEAT-CONTAINING PROTEIN-RELATED"/>
    <property type="match status" value="1"/>
</dbReference>
<dbReference type="Pfam" id="PF00023">
    <property type="entry name" value="Ank"/>
    <property type="match status" value="1"/>
</dbReference>
<dbReference type="PROSITE" id="PS50297">
    <property type="entry name" value="ANK_REP_REGION"/>
    <property type="match status" value="2"/>
</dbReference>
<dbReference type="Pfam" id="PF20720">
    <property type="entry name" value="nSTAND3"/>
    <property type="match status" value="1"/>
</dbReference>
<keyword evidence="1" id="KW-0677">Repeat</keyword>
<dbReference type="PROSITE" id="PS50088">
    <property type="entry name" value="ANK_REPEAT"/>
    <property type="match status" value="2"/>
</dbReference>
<evidence type="ECO:0000256" key="1">
    <source>
        <dbReference type="ARBA" id="ARBA00022737"/>
    </source>
</evidence>
<feature type="transmembrane region" description="Helical" evidence="4">
    <location>
        <begin position="714"/>
        <end position="733"/>
    </location>
</feature>
<feature type="domain" description="Novel STAND NTPase 3" evidence="5">
    <location>
        <begin position="13"/>
        <end position="168"/>
    </location>
</feature>
<accession>A0ABD0LTS3</accession>
<dbReference type="InterPro" id="IPR036770">
    <property type="entry name" value="Ankyrin_rpt-contain_sf"/>
</dbReference>
<gene>
    <name evidence="6" type="ORF">BaRGS_00006216</name>
</gene>
<dbReference type="SMART" id="SM00248">
    <property type="entry name" value="ANK"/>
    <property type="match status" value="3"/>
</dbReference>
<evidence type="ECO:0000313" key="7">
    <source>
        <dbReference type="Proteomes" id="UP001519460"/>
    </source>
</evidence>
<keyword evidence="4" id="KW-0812">Transmembrane</keyword>
<feature type="repeat" description="ANK" evidence="3">
    <location>
        <begin position="556"/>
        <end position="588"/>
    </location>
</feature>
<dbReference type="Proteomes" id="UP001519460">
    <property type="component" value="Unassembled WGS sequence"/>
</dbReference>
<dbReference type="PANTHER" id="PTHR24198">
    <property type="entry name" value="ANKYRIN REPEAT AND PROTEIN KINASE DOMAIN-CONTAINING PROTEIN"/>
    <property type="match status" value="1"/>
</dbReference>
<dbReference type="InterPro" id="IPR002110">
    <property type="entry name" value="Ankyrin_rpt"/>
</dbReference>
<feature type="transmembrane region" description="Helical" evidence="4">
    <location>
        <begin position="739"/>
        <end position="756"/>
    </location>
</feature>
<evidence type="ECO:0000256" key="4">
    <source>
        <dbReference type="SAM" id="Phobius"/>
    </source>
</evidence>
<dbReference type="CDD" id="cd01983">
    <property type="entry name" value="SIMIBI"/>
    <property type="match status" value="1"/>
</dbReference>
<dbReference type="InterPro" id="IPR027417">
    <property type="entry name" value="P-loop_NTPase"/>
</dbReference>
<dbReference type="InterPro" id="IPR049050">
    <property type="entry name" value="nSTAND3"/>
</dbReference>
<sequence length="757" mass="85424">QSQAELKNRETVFVETQTFKDSVELLRQHGLLVVCGSPGSGKSYIACALLRQFAGDGFTPLVLHRYEEWRQYVGGDRKQIILLDNLFGDVCLNRKTFCEWSKTFTSMSEFVRESKCLVVITMYTHVLREIQGSQTCGVFFNGVSTVDVCFGQGISVGKKKQMIRKHLRSKGHPDEEVDKSVRQILRADKSGSVFPWCLERYAEMPVTDLNREHVFSTQAWAYAHFLRKCLQDTEGRKIGRVLAAILFALSATPRTDTFCLNEALQDERIVGDLKKCDAVQIDTVLQHYVEGYFSRDLSAFLSTVRESSVLALGVSDYHCKLLDVCDVGLLLRFVRTHISDNLTIRVQGTSYQSFHKRVLEEIVQGNILQITTHPSLQNREYLEDFKQYLLKTESLRTLLTVTDGTCKETLLYCSALHSSIVLTEWCVACMEEQEMQTEAATCLVRILFLCALRGERTSSPVMKSTTSLFKRVGESAGEVDGVRFTMNSFQQSAQMLSELFAVNRFFYLHNENLPIPHTIVTPRISGNELALNFPTKLWYLALRLLADKEVDEKDDEDNTLLHLAADTGDLDAVKIAVKSGASLTARNKAGDRPFQLALKRRNENDTESAATPEVSTEAFRKACRTGNLEVVKICLCYNAGIHDRDENGNTPFHLAYQNRQSEVSDFLLEISDSLREYFRYMTYKIAVCVTRLIDEHRRSSAMNAYNTRLSSPQLMPLSVIFFCLLIVLCVLAMTSAGPGVAIVFMSVVCLLVIVIFG</sequence>
<evidence type="ECO:0000256" key="3">
    <source>
        <dbReference type="PROSITE-ProRule" id="PRU00023"/>
    </source>
</evidence>
<dbReference type="EMBL" id="JACVVK020000025">
    <property type="protein sequence ID" value="KAK7502641.1"/>
    <property type="molecule type" value="Genomic_DNA"/>
</dbReference>